<dbReference type="PANTHER" id="PTHR24346">
    <property type="entry name" value="MAP/MICROTUBULE AFFINITY-REGULATING KINASE"/>
    <property type="match status" value="1"/>
</dbReference>
<dbReference type="InterPro" id="IPR008271">
    <property type="entry name" value="Ser/Thr_kinase_AS"/>
</dbReference>
<dbReference type="Gene3D" id="3.30.200.20">
    <property type="entry name" value="Phosphorylase Kinase, domain 1"/>
    <property type="match status" value="1"/>
</dbReference>
<reference evidence="12" key="2">
    <citation type="submission" date="2020-08" db="EMBL/GenBank/DDBJ databases">
        <authorList>
            <person name="Shumante A."/>
            <person name="Zimin A.V."/>
            <person name="Puiu D."/>
            <person name="Salzberg S.L."/>
        </authorList>
    </citation>
    <scope>NUCLEOTIDE SEQUENCE</scope>
    <source>
        <strain evidence="12">WC2-LM</strain>
        <tissue evidence="12">Liver</tissue>
    </source>
</reference>
<evidence type="ECO:0000256" key="5">
    <source>
        <dbReference type="ARBA" id="ARBA00022777"/>
    </source>
</evidence>
<evidence type="ECO:0000256" key="3">
    <source>
        <dbReference type="ARBA" id="ARBA00022679"/>
    </source>
</evidence>
<keyword evidence="2" id="KW-0723">Serine/threonine-protein kinase</keyword>
<comment type="catalytic activity">
    <reaction evidence="8">
        <text>L-seryl-[protein] + ATP = O-phospho-L-seryl-[protein] + ADP + H(+)</text>
        <dbReference type="Rhea" id="RHEA:17989"/>
        <dbReference type="Rhea" id="RHEA-COMP:9863"/>
        <dbReference type="Rhea" id="RHEA-COMP:11604"/>
        <dbReference type="ChEBI" id="CHEBI:15378"/>
        <dbReference type="ChEBI" id="CHEBI:29999"/>
        <dbReference type="ChEBI" id="CHEBI:30616"/>
        <dbReference type="ChEBI" id="CHEBI:83421"/>
        <dbReference type="ChEBI" id="CHEBI:456216"/>
        <dbReference type="EC" id="2.7.11.1"/>
    </reaction>
</comment>
<dbReference type="GO" id="GO:0004674">
    <property type="term" value="F:protein serine/threonine kinase activity"/>
    <property type="evidence" value="ECO:0007669"/>
    <property type="project" value="UniProtKB-KW"/>
</dbReference>
<dbReference type="PROSITE" id="PS50011">
    <property type="entry name" value="PROTEIN_KINASE_DOM"/>
    <property type="match status" value="1"/>
</dbReference>
<sequence length="508" mass="57150">MVFRFRIRSESSESSVERPGRGSYEPAITDHYELLRDIGEGGFGKVKLARHRLTGTEVVVKVVAKVGRNLPFLSEPHIMAGLDHPNVIRLFQVIETLKYMYIIMEHAGGGHLRSLISEPGGMPEEEARRLFRQMVRAVQYCHEKGIAHLDLKPENFVLDASGTVKLIDFGLSTRFTARQKLSKFWGTLQYFAPEVVRREEYEGPLADIWSLGVVLYFMLTGSRPFIANSVGEVRRLIMEGAYGIPAHVSKGAQSLILEILKMKPRQRPSLKQIMSHPWLSQGKEDSPRPSCKALPTHPDPAIITTMFDMGYDPYNIWVSLSNKKYDDAMATYLLLKCQRTQGVGCTCQEKPVQRRVVGPRPAPADPPRVDPRKCFSEPALRLPCEQQQQPEEAKLSLQKGGGSASVPGIRLRFVHVDTPPPSLTSQHHPIPSTTDPSSLSREITEDHSSSSQATSTEPTHHCIRGWRRVRKRIVSCLRQLCFIPCFSQSLFRSTVVPVEIPSQDQQNQ</sequence>
<dbReference type="PANTHER" id="PTHR24346:SF82">
    <property type="entry name" value="KP78A-RELATED"/>
    <property type="match status" value="1"/>
</dbReference>
<accession>A0A5E4CB31</accession>
<dbReference type="GO" id="GO:0005524">
    <property type="term" value="F:ATP binding"/>
    <property type="evidence" value="ECO:0007669"/>
    <property type="project" value="UniProtKB-UniRule"/>
</dbReference>
<dbReference type="AlphaFoldDB" id="A0A5E4CB31"/>
<dbReference type="InterPro" id="IPR000719">
    <property type="entry name" value="Prot_kinase_dom"/>
</dbReference>
<dbReference type="FunFam" id="3.30.200.20:FF:000003">
    <property type="entry name" value="Non-specific serine/threonine protein kinase"/>
    <property type="match status" value="1"/>
</dbReference>
<dbReference type="FunFam" id="1.10.510.10:FF:000571">
    <property type="entry name" value="Maternal embryonic leucine zipper kinase"/>
    <property type="match status" value="1"/>
</dbReference>
<dbReference type="Gene3D" id="1.10.510.10">
    <property type="entry name" value="Transferase(Phosphotransferase) domain 1"/>
    <property type="match status" value="1"/>
</dbReference>
<dbReference type="GO" id="GO:0005737">
    <property type="term" value="C:cytoplasm"/>
    <property type="evidence" value="ECO:0007669"/>
    <property type="project" value="TreeGrafter"/>
</dbReference>
<gene>
    <name evidence="12" type="ORF">GHT09_004278</name>
    <name evidence="13" type="ORF">MONAX_5E003928</name>
</gene>
<evidence type="ECO:0000256" key="9">
    <source>
        <dbReference type="PROSITE-ProRule" id="PRU10141"/>
    </source>
</evidence>
<evidence type="ECO:0000256" key="2">
    <source>
        <dbReference type="ARBA" id="ARBA00022527"/>
    </source>
</evidence>
<feature type="compositionally biased region" description="Polar residues" evidence="10">
    <location>
        <begin position="423"/>
        <end position="441"/>
    </location>
</feature>
<dbReference type="SMART" id="SM00220">
    <property type="entry name" value="S_TKc"/>
    <property type="match status" value="1"/>
</dbReference>
<evidence type="ECO:0000313" key="12">
    <source>
        <dbReference type="EMBL" id="KAF7484346.1"/>
    </source>
</evidence>
<evidence type="ECO:0000313" key="13">
    <source>
        <dbReference type="EMBL" id="VTJ79048.1"/>
    </source>
</evidence>
<evidence type="ECO:0000256" key="7">
    <source>
        <dbReference type="ARBA" id="ARBA00047899"/>
    </source>
</evidence>
<dbReference type="Pfam" id="PF00069">
    <property type="entry name" value="Pkinase"/>
    <property type="match status" value="1"/>
</dbReference>
<dbReference type="Proteomes" id="UP000335636">
    <property type="component" value="Unassembled WGS sequence"/>
</dbReference>
<organism evidence="13 14">
    <name type="scientific">Marmota monax</name>
    <name type="common">Woodchuck</name>
    <dbReference type="NCBI Taxonomy" id="9995"/>
    <lineage>
        <taxon>Eukaryota</taxon>
        <taxon>Metazoa</taxon>
        <taxon>Chordata</taxon>
        <taxon>Craniata</taxon>
        <taxon>Vertebrata</taxon>
        <taxon>Euteleostomi</taxon>
        <taxon>Mammalia</taxon>
        <taxon>Eutheria</taxon>
        <taxon>Euarchontoglires</taxon>
        <taxon>Glires</taxon>
        <taxon>Rodentia</taxon>
        <taxon>Sciuromorpha</taxon>
        <taxon>Sciuridae</taxon>
        <taxon>Xerinae</taxon>
        <taxon>Marmotini</taxon>
        <taxon>Marmota</taxon>
    </lineage>
</organism>
<evidence type="ECO:0000256" key="6">
    <source>
        <dbReference type="ARBA" id="ARBA00022840"/>
    </source>
</evidence>
<dbReference type="GO" id="GO:0035556">
    <property type="term" value="P:intracellular signal transduction"/>
    <property type="evidence" value="ECO:0007669"/>
    <property type="project" value="TreeGrafter"/>
</dbReference>
<dbReference type="EMBL" id="WJEC01000283">
    <property type="protein sequence ID" value="KAF7484346.1"/>
    <property type="molecule type" value="Genomic_DNA"/>
</dbReference>
<feature type="region of interest" description="Disordered" evidence="10">
    <location>
        <begin position="417"/>
        <end position="459"/>
    </location>
</feature>
<feature type="domain" description="Protein kinase" evidence="11">
    <location>
        <begin position="32"/>
        <end position="279"/>
    </location>
</feature>
<evidence type="ECO:0000256" key="1">
    <source>
        <dbReference type="ARBA" id="ARBA00012513"/>
    </source>
</evidence>
<evidence type="ECO:0000256" key="4">
    <source>
        <dbReference type="ARBA" id="ARBA00022741"/>
    </source>
</evidence>
<dbReference type="CDD" id="cd14003">
    <property type="entry name" value="STKc_AMPK-like"/>
    <property type="match status" value="1"/>
</dbReference>
<protein>
    <recommendedName>
        <fullName evidence="1">non-specific serine/threonine protein kinase</fullName>
        <ecNumber evidence="1">2.7.11.1</ecNumber>
    </recommendedName>
</protein>
<dbReference type="FunFam" id="1.10.8.10:FF:000005">
    <property type="entry name" value="Non-specific serine/threonine protein kinase"/>
    <property type="match status" value="1"/>
</dbReference>
<dbReference type="InterPro" id="IPR017441">
    <property type="entry name" value="Protein_kinase_ATP_BS"/>
</dbReference>
<feature type="binding site" evidence="9">
    <location>
        <position position="65"/>
    </location>
    <ligand>
        <name>ATP</name>
        <dbReference type="ChEBI" id="CHEBI:30616"/>
    </ligand>
</feature>
<dbReference type="SUPFAM" id="SSF56112">
    <property type="entry name" value="Protein kinase-like (PK-like)"/>
    <property type="match status" value="1"/>
</dbReference>
<keyword evidence="3" id="KW-0808">Transferase</keyword>
<reference evidence="13 14" key="1">
    <citation type="submission" date="2019-04" db="EMBL/GenBank/DDBJ databases">
        <authorList>
            <person name="Alioto T."/>
            <person name="Alioto T."/>
        </authorList>
    </citation>
    <scope>NUCLEOTIDE SEQUENCE [LARGE SCALE GENOMIC DNA]</scope>
</reference>
<evidence type="ECO:0000256" key="10">
    <source>
        <dbReference type="SAM" id="MobiDB-lite"/>
    </source>
</evidence>
<evidence type="ECO:0000259" key="11">
    <source>
        <dbReference type="PROSITE" id="PS50011"/>
    </source>
</evidence>
<evidence type="ECO:0000256" key="8">
    <source>
        <dbReference type="ARBA" id="ARBA00048679"/>
    </source>
</evidence>
<feature type="region of interest" description="Disordered" evidence="10">
    <location>
        <begin position="383"/>
        <end position="403"/>
    </location>
</feature>
<comment type="catalytic activity">
    <reaction evidence="7">
        <text>L-threonyl-[protein] + ATP = O-phospho-L-threonyl-[protein] + ADP + H(+)</text>
        <dbReference type="Rhea" id="RHEA:46608"/>
        <dbReference type="Rhea" id="RHEA-COMP:11060"/>
        <dbReference type="Rhea" id="RHEA-COMP:11605"/>
        <dbReference type="ChEBI" id="CHEBI:15378"/>
        <dbReference type="ChEBI" id="CHEBI:30013"/>
        <dbReference type="ChEBI" id="CHEBI:30616"/>
        <dbReference type="ChEBI" id="CHEBI:61977"/>
        <dbReference type="ChEBI" id="CHEBI:456216"/>
        <dbReference type="EC" id="2.7.11.1"/>
    </reaction>
</comment>
<dbReference type="PROSITE" id="PS00108">
    <property type="entry name" value="PROTEIN_KINASE_ST"/>
    <property type="match status" value="1"/>
</dbReference>
<proteinExistence type="predicted"/>
<dbReference type="CDD" id="cd14337">
    <property type="entry name" value="UBA_MARK_Par1"/>
    <property type="match status" value="1"/>
</dbReference>
<keyword evidence="5" id="KW-0418">Kinase</keyword>
<dbReference type="Gene3D" id="1.10.8.10">
    <property type="entry name" value="DNA helicase RuvA subunit, C-terminal domain"/>
    <property type="match status" value="1"/>
</dbReference>
<dbReference type="Proteomes" id="UP000662637">
    <property type="component" value="Unassembled WGS sequence"/>
</dbReference>
<name>A0A5E4CB31_MARMO</name>
<dbReference type="PROSITE" id="PS00107">
    <property type="entry name" value="PROTEIN_KINASE_ATP"/>
    <property type="match status" value="1"/>
</dbReference>
<keyword evidence="14" id="KW-1185">Reference proteome</keyword>
<evidence type="ECO:0000313" key="14">
    <source>
        <dbReference type="Proteomes" id="UP000335636"/>
    </source>
</evidence>
<keyword evidence="6 9" id="KW-0067">ATP-binding</keyword>
<dbReference type="EMBL" id="CABDUW010001146">
    <property type="protein sequence ID" value="VTJ79048.1"/>
    <property type="molecule type" value="Genomic_DNA"/>
</dbReference>
<dbReference type="InterPro" id="IPR011009">
    <property type="entry name" value="Kinase-like_dom_sf"/>
</dbReference>
<keyword evidence="4 9" id="KW-0547">Nucleotide-binding</keyword>
<dbReference type="EC" id="2.7.11.1" evidence="1"/>